<evidence type="ECO:0008006" key="6">
    <source>
        <dbReference type="Google" id="ProtNLM"/>
    </source>
</evidence>
<dbReference type="Pfam" id="PF04802">
    <property type="entry name" value="PP4R3"/>
    <property type="match status" value="1"/>
</dbReference>
<reference evidence="5" key="1">
    <citation type="submission" date="2023-09" db="UniProtKB">
        <authorList>
            <consortium name="Ensembl"/>
        </authorList>
    </citation>
    <scope>IDENTIFICATION</scope>
</reference>
<evidence type="ECO:0000256" key="1">
    <source>
        <dbReference type="ARBA" id="ARBA00008809"/>
    </source>
</evidence>
<dbReference type="GO" id="GO:0030289">
    <property type="term" value="C:protein phosphatase 4 complex"/>
    <property type="evidence" value="ECO:0007669"/>
    <property type="project" value="TreeGrafter"/>
</dbReference>
<feature type="compositionally biased region" description="Acidic residues" evidence="2">
    <location>
        <begin position="771"/>
        <end position="782"/>
    </location>
</feature>
<evidence type="ECO:0000259" key="3">
    <source>
        <dbReference type="Pfam" id="PF04802"/>
    </source>
</evidence>
<dbReference type="GO" id="GO:0072542">
    <property type="term" value="F:protein phosphatase activator activity"/>
    <property type="evidence" value="ECO:0007669"/>
    <property type="project" value="TreeGrafter"/>
</dbReference>
<evidence type="ECO:0000259" key="4">
    <source>
        <dbReference type="Pfam" id="PF22972"/>
    </source>
</evidence>
<organism evidence="5">
    <name type="scientific">Castor canadensis</name>
    <name type="common">American beaver</name>
    <dbReference type="NCBI Taxonomy" id="51338"/>
    <lineage>
        <taxon>Eukaryota</taxon>
        <taxon>Metazoa</taxon>
        <taxon>Chordata</taxon>
        <taxon>Craniata</taxon>
        <taxon>Vertebrata</taxon>
        <taxon>Euteleostomi</taxon>
        <taxon>Mammalia</taxon>
        <taxon>Eutheria</taxon>
        <taxon>Euarchontoglires</taxon>
        <taxon>Glires</taxon>
        <taxon>Rodentia</taxon>
        <taxon>Castorimorpha</taxon>
        <taxon>Castoridae</taxon>
        <taxon>Castor</taxon>
    </lineage>
</organism>
<dbReference type="Pfam" id="PF22972">
    <property type="entry name" value="EVH1_PP4R3"/>
    <property type="match status" value="1"/>
</dbReference>
<dbReference type="InterPro" id="IPR016024">
    <property type="entry name" value="ARM-type_fold"/>
</dbReference>
<accession>A0A8C0WQ91</accession>
<sequence>KTRPSVDRLKVVMASRRHRVKVYVRDEDRKWSEIGIGQVSSRYIGRLHGVCLLVHSESDGLLIMQSKIHPNTCYQKQRGVLILWSEAENDSDGLALSFQDPAGCREIWEYICQVQGKDPSLEITQNVLDTSENNDEMPQSSNLIELPDCELNTLEQIENLFDSVSASPLRQERLALILENEDYVQKLLQLFHTCENQQNTEGLYHLHNIIKAILFLNKSHLLEIMFSDKYIMDVVGCLEYDPALAQPTQHREFLTQNAKFKEVIPITNFELRQKIHQTYRVQYIHDILLPIPSIFEKSLLSTLTTFIFLNKVEIVNMLQEDEMFMFEVFAQLKDETTDDDKRLELLLFFKEICAFSQTLQPECKNALFQTLIQLEIISALKIVMSIDDVQIKLTATEILAYLVEYSPSTIQGFVMEEAQEGEGNEVIINVIIKQMICDTDPELGGDVNMMELLRSLLDPENMLTTPNECESSEFLNIFYKHCMHNLIAPLLSATSEGKGKENDPFETEKNKNSPNNYQTAQLLDLILELLTFCVEHHTHYIKNYILSKDLLRRVLMLMSSKHTILVCSVVRFVRKIIGLKDELYNCYIIKENLFETVVNTFLLNGTRYNMLNSAIIDIFEYIRVENIKPLVAHIVEKFYKAFESIEYVQTFKGLKIKYEEEKEKQNKIRENLHSIISSKIFCKCAKIMKVKKEMCLKGNTKELMPPMENELPDHSDEFIENKGTKESEDTADIPETTSSSDFRFSSCHLAAGGSNRMNSPQRSSMHVLVDYPDDDDEEEEEKEDKASPPKRPHLSS</sequence>
<dbReference type="AlphaFoldDB" id="A0A8C0WQ91"/>
<proteinExistence type="inferred from homology"/>
<dbReference type="GO" id="GO:0005654">
    <property type="term" value="C:nucleoplasm"/>
    <property type="evidence" value="ECO:0007669"/>
    <property type="project" value="TreeGrafter"/>
</dbReference>
<evidence type="ECO:0000256" key="2">
    <source>
        <dbReference type="SAM" id="MobiDB-lite"/>
    </source>
</evidence>
<dbReference type="PANTHER" id="PTHR23318:SF19">
    <property type="entry name" value="PROTEIN PPP4R3C"/>
    <property type="match status" value="1"/>
</dbReference>
<feature type="region of interest" description="Disordered" evidence="2">
    <location>
        <begin position="722"/>
        <end position="796"/>
    </location>
</feature>
<gene>
    <name evidence="5" type="primary">LOC109675250</name>
</gene>
<feature type="domain" description="PP4R3 EVH1-like" evidence="4">
    <location>
        <begin position="17"/>
        <end position="116"/>
    </location>
</feature>
<dbReference type="InterPro" id="IPR051137">
    <property type="entry name" value="PP4R3-like"/>
</dbReference>
<dbReference type="GO" id="GO:0006974">
    <property type="term" value="P:DNA damage response"/>
    <property type="evidence" value="ECO:0007669"/>
    <property type="project" value="TreeGrafter"/>
</dbReference>
<dbReference type="InterPro" id="IPR006887">
    <property type="entry name" value="P4R3-like_central_dom"/>
</dbReference>
<dbReference type="InterPro" id="IPR055236">
    <property type="entry name" value="EVH1_PP4R3"/>
</dbReference>
<dbReference type="Ensembl" id="ENSCCNT00000018869.1">
    <property type="protein sequence ID" value="ENSCCNP00000014387.1"/>
    <property type="gene ID" value="ENSCCNG00000014884.1"/>
</dbReference>
<dbReference type="PANTHER" id="PTHR23318">
    <property type="entry name" value="ATP SYNTHASE GAMMA-RELATED"/>
    <property type="match status" value="1"/>
</dbReference>
<protein>
    <recommendedName>
        <fullName evidence="6">Serine/threonine-protein phosphatase 4 regulatory subunit 3B</fullName>
    </recommendedName>
</protein>
<dbReference type="SUPFAM" id="SSF48371">
    <property type="entry name" value="ARM repeat"/>
    <property type="match status" value="1"/>
</dbReference>
<comment type="similarity">
    <text evidence="1">Belongs to the SMEK family.</text>
</comment>
<dbReference type="Gene3D" id="2.30.29.30">
    <property type="entry name" value="Pleckstrin-homology domain (PH domain)/Phosphotyrosine-binding domain (PTB)"/>
    <property type="match status" value="1"/>
</dbReference>
<evidence type="ECO:0000313" key="5">
    <source>
        <dbReference type="Ensembl" id="ENSCCNP00000014387.1"/>
    </source>
</evidence>
<feature type="compositionally biased region" description="Polar residues" evidence="2">
    <location>
        <begin position="755"/>
        <end position="764"/>
    </location>
</feature>
<dbReference type="InterPro" id="IPR011993">
    <property type="entry name" value="PH-like_dom_sf"/>
</dbReference>
<name>A0A8C0WQ91_CASCN</name>
<dbReference type="SUPFAM" id="SSF50729">
    <property type="entry name" value="PH domain-like"/>
    <property type="match status" value="1"/>
</dbReference>
<feature type="domain" description="Serine/threonine-protein phosphatase 4 regulatory subunit 3-like central" evidence="3">
    <location>
        <begin position="156"/>
        <end position="660"/>
    </location>
</feature>